<feature type="compositionally biased region" description="Basic and acidic residues" evidence="1">
    <location>
        <begin position="806"/>
        <end position="815"/>
    </location>
</feature>
<feature type="compositionally biased region" description="Low complexity" evidence="1">
    <location>
        <begin position="282"/>
        <end position="296"/>
    </location>
</feature>
<feature type="compositionally biased region" description="Low complexity" evidence="1">
    <location>
        <begin position="1434"/>
        <end position="1450"/>
    </location>
</feature>
<feature type="compositionally biased region" description="Low complexity" evidence="1">
    <location>
        <begin position="528"/>
        <end position="544"/>
    </location>
</feature>
<feature type="compositionally biased region" description="Low complexity" evidence="1">
    <location>
        <begin position="244"/>
        <end position="257"/>
    </location>
</feature>
<feature type="compositionally biased region" description="Gly residues" evidence="1">
    <location>
        <begin position="1416"/>
        <end position="1433"/>
    </location>
</feature>
<feature type="compositionally biased region" description="Basic and acidic residues" evidence="1">
    <location>
        <begin position="449"/>
        <end position="458"/>
    </location>
</feature>
<feature type="region of interest" description="Disordered" evidence="1">
    <location>
        <begin position="1030"/>
        <end position="1066"/>
    </location>
</feature>
<feature type="compositionally biased region" description="Polar residues" evidence="1">
    <location>
        <begin position="924"/>
        <end position="935"/>
    </location>
</feature>
<feature type="compositionally biased region" description="Basic and acidic residues" evidence="1">
    <location>
        <begin position="681"/>
        <end position="691"/>
    </location>
</feature>
<feature type="compositionally biased region" description="Low complexity" evidence="1">
    <location>
        <begin position="183"/>
        <end position="200"/>
    </location>
</feature>
<feature type="compositionally biased region" description="Polar residues" evidence="1">
    <location>
        <begin position="1037"/>
        <end position="1061"/>
    </location>
</feature>
<feature type="compositionally biased region" description="Polar residues" evidence="1">
    <location>
        <begin position="152"/>
        <end position="162"/>
    </location>
</feature>
<feature type="compositionally biased region" description="Basic and acidic residues" evidence="1">
    <location>
        <begin position="1262"/>
        <end position="1271"/>
    </location>
</feature>
<sequence length="1481" mass="153423">MEKIKSVLSGHKKSEDATQDVQTTSTGTTHDSQHTPIYDSMKGTSSTQPTIAGTSTSTGQTAPSYGLGHTQHTGTDGPIGSHSTIGGENARPDVNPTGAGHVHQGMSEASIKSGVIGFGGTGQRQEHAALSSHNPESNLDSNQIVGGGNTGRGPTTADTAEQPSALKQALPLTGNSASDQPHSTTSTTGALGSTAETSTSRQPFDQSLRQESYTNDTDRSFPLAGGVASKHYPSSTHTDHHTSTHQPHQQFSSTHQPTTSAREPGTKEKEAGVRDGHGREGLAGAAAAATMIGAAAPLSQSHQRDVQPQGQDTLQPTYGNQPSALSSTGPVSSATSHTPQSHHPDALAAATAAASTSSTLSPSTQGQGIGAQDRSLGNASTVSNTGIPSTHHQGTGERPTGHKSDSYRHVPGGFPSPTPDESKTFLYYRDQVVPEPGLDGPVYHAHKGIHPEHQDGKIHPAQPIAAGTAGALAGNHNTHDGHGTQSHTSGTIGSGNSTAGPHQSNLLNKADPRVDSDLDGSRNTQGHTTNVPTGTSTSTGVPSSQHELRHTGSLEQPRPRSSEFSEEHHHGRDAAVAGGLGAGAAGLGYAATRDRDTPNTGSSNLPQESSPYSSKQLDPRALGTQANLEGQRYDPQVSSTTHHPSSNLASASSTTQSHRDDTVGTDKSTTGPHKSSLLNKLDPRVKNDTSKNTDTTTTRQAEPESHHGRDAALVGGGVAAGVGARQALQRNDTPGAGTAILPADQTARSTGPLSSSATTAPQHSANTSAPLSGSTTTAPQQSSHTSAPLTGSTASASNPANPDSSTLDRHGETYDTYHGPKTTSGSPFYGAVGAPAPIEDTQSRQPASASSITSPTTQQHDKDHHHGRDAGLAGAGLATAGGLGYASQRGDTTNTGPASSTLGPHSSHAANTVDPRVQSDQKTHTTAGSHQSDTLNRIDPNTHEKDHHHGRDAAVVGGTGAAGYSAYEAAKTSGSHGSTQPYDDRTTGRNPATSVPTTGQHDHTDHTGRNVALGSGAALGAGALGGAAYGGTRHADNSQVPASSNQPLSSSAHPTQGTFGQQAHDPSVAAYPTQGLIPAQYDQNTAPGTTRGPHDLTQDSRDKDHTKRDAALLSTGAAVVGGAAYAHSQNQDADRERARIEKEQQERLKKEQHDREKEQHRLDKEQSKQEKDAHKLEKEQAKHDKEVHKHDKATAAHEKADRKHEKDQEKEAARLEKEREKEAKRLEEENKPEKKHGIFGFLHRDKSKKEKSSADNSPRQSGEVRRSVDTKRHSKEYAAGGAALGAGTTAAAYDDDNPDSPRWKGKNKLHKDPPAGHPARESLDHHEMGEIQGGKREHVGVDGPIGNPDAISGYQQTGRNTYGAQPISEIPAQTRVIEPHTGLPMNIGRYGDGRGGTDGNTNIHGHHGHETAGQGLTSGPGGYGNTTGQGLSTGPGTHETTTITGQGLTGSNATGTGHGLATGPTGHGNTTGHGTSTGHGL</sequence>
<feature type="compositionally biased region" description="Polar residues" evidence="1">
    <location>
        <begin position="665"/>
        <end position="678"/>
    </location>
</feature>
<evidence type="ECO:0000256" key="1">
    <source>
        <dbReference type="SAM" id="MobiDB-lite"/>
    </source>
</evidence>
<feature type="compositionally biased region" description="Basic and acidic residues" evidence="1">
    <location>
        <begin position="1092"/>
        <end position="1110"/>
    </location>
</feature>
<feature type="compositionally biased region" description="Polar residues" evidence="1">
    <location>
        <begin position="1353"/>
        <end position="1363"/>
    </location>
</feature>
<feature type="compositionally biased region" description="Polar residues" evidence="1">
    <location>
        <begin position="889"/>
        <end position="910"/>
    </location>
</feature>
<proteinExistence type="predicted"/>
<feature type="compositionally biased region" description="Polar residues" evidence="1">
    <location>
        <begin position="746"/>
        <end position="791"/>
    </location>
</feature>
<feature type="compositionally biased region" description="Basic and acidic residues" evidence="1">
    <location>
        <begin position="701"/>
        <end position="710"/>
    </location>
</feature>
<feature type="compositionally biased region" description="Basic and acidic residues" evidence="1">
    <location>
        <begin position="510"/>
        <end position="520"/>
    </location>
</feature>
<feature type="compositionally biased region" description="Basic and acidic residues" evidence="1">
    <location>
        <begin position="264"/>
        <end position="280"/>
    </location>
</feature>
<dbReference type="OrthoDB" id="2590867at2759"/>
<feature type="region of interest" description="Disordered" evidence="1">
    <location>
        <begin position="1"/>
        <end position="91"/>
    </location>
</feature>
<evidence type="ECO:0000313" key="3">
    <source>
        <dbReference type="Proteomes" id="UP000799424"/>
    </source>
</evidence>
<feature type="compositionally biased region" description="Low complexity" evidence="1">
    <location>
        <begin position="792"/>
        <end position="805"/>
    </location>
</feature>
<accession>A0A6A7A456</accession>
<feature type="region of interest" description="Disordered" evidence="1">
    <location>
        <begin position="437"/>
        <end position="957"/>
    </location>
</feature>
<feature type="compositionally biased region" description="Basic and acidic residues" evidence="1">
    <location>
        <begin position="399"/>
        <end position="408"/>
    </location>
</feature>
<feature type="compositionally biased region" description="Gly residues" evidence="1">
    <location>
        <begin position="1456"/>
        <end position="1481"/>
    </location>
</feature>
<feature type="compositionally biased region" description="Low complexity" evidence="1">
    <location>
        <begin position="845"/>
        <end position="858"/>
    </location>
</feature>
<feature type="compositionally biased region" description="Basic and acidic residues" evidence="1">
    <location>
        <begin position="940"/>
        <end position="952"/>
    </location>
</feature>
<dbReference type="PANTHER" id="PTHR46563:SF4">
    <property type="entry name" value="ASPARTYL_ASPARAGINYL BETA-HYDROXYLASE ISOFORM X1"/>
    <property type="match status" value="1"/>
</dbReference>
<feature type="compositionally biased region" description="Low complexity" evidence="1">
    <location>
        <begin position="1278"/>
        <end position="1292"/>
    </location>
</feature>
<feature type="region of interest" description="Disordered" evidence="1">
    <location>
        <begin position="114"/>
        <end position="422"/>
    </location>
</feature>
<evidence type="ECO:0000313" key="2">
    <source>
        <dbReference type="EMBL" id="KAF2828081.1"/>
    </source>
</evidence>
<feature type="compositionally biased region" description="Basic and acidic residues" evidence="1">
    <location>
        <begin position="1132"/>
        <end position="1253"/>
    </location>
</feature>
<reference evidence="2" key="1">
    <citation type="journal article" date="2020" name="Stud. Mycol.">
        <title>101 Dothideomycetes genomes: a test case for predicting lifestyles and emergence of pathogens.</title>
        <authorList>
            <person name="Haridas S."/>
            <person name="Albert R."/>
            <person name="Binder M."/>
            <person name="Bloem J."/>
            <person name="Labutti K."/>
            <person name="Salamov A."/>
            <person name="Andreopoulos B."/>
            <person name="Baker S."/>
            <person name="Barry K."/>
            <person name="Bills G."/>
            <person name="Bluhm B."/>
            <person name="Cannon C."/>
            <person name="Castanera R."/>
            <person name="Culley D."/>
            <person name="Daum C."/>
            <person name="Ezra D."/>
            <person name="Gonzalez J."/>
            <person name="Henrissat B."/>
            <person name="Kuo A."/>
            <person name="Liang C."/>
            <person name="Lipzen A."/>
            <person name="Lutzoni F."/>
            <person name="Magnuson J."/>
            <person name="Mondo S."/>
            <person name="Nolan M."/>
            <person name="Ohm R."/>
            <person name="Pangilinan J."/>
            <person name="Park H.-J."/>
            <person name="Ramirez L."/>
            <person name="Alfaro M."/>
            <person name="Sun H."/>
            <person name="Tritt A."/>
            <person name="Yoshinaga Y."/>
            <person name="Zwiers L.-H."/>
            <person name="Turgeon B."/>
            <person name="Goodwin S."/>
            <person name="Spatafora J."/>
            <person name="Crous P."/>
            <person name="Grigoriev I."/>
        </authorList>
    </citation>
    <scope>NUCLEOTIDE SEQUENCE</scope>
    <source>
        <strain evidence="2">CBS 113818</strain>
    </source>
</reference>
<dbReference type="Proteomes" id="UP000799424">
    <property type="component" value="Unassembled WGS sequence"/>
</dbReference>
<feature type="compositionally biased region" description="Polar residues" evidence="1">
    <location>
        <begin position="42"/>
        <end position="63"/>
    </location>
</feature>
<organism evidence="2 3">
    <name type="scientific">Ophiobolus disseminans</name>
    <dbReference type="NCBI Taxonomy" id="1469910"/>
    <lineage>
        <taxon>Eukaryota</taxon>
        <taxon>Fungi</taxon>
        <taxon>Dikarya</taxon>
        <taxon>Ascomycota</taxon>
        <taxon>Pezizomycotina</taxon>
        <taxon>Dothideomycetes</taxon>
        <taxon>Pleosporomycetidae</taxon>
        <taxon>Pleosporales</taxon>
        <taxon>Pleosporineae</taxon>
        <taxon>Phaeosphaeriaceae</taxon>
        <taxon>Ophiobolus</taxon>
    </lineage>
</organism>
<feature type="compositionally biased region" description="Low complexity" evidence="1">
    <location>
        <begin position="721"/>
        <end position="730"/>
    </location>
</feature>
<feature type="compositionally biased region" description="Polar residues" evidence="1">
    <location>
        <begin position="131"/>
        <end position="144"/>
    </location>
</feature>
<feature type="compositionally biased region" description="Low complexity" evidence="1">
    <location>
        <begin position="346"/>
        <end position="364"/>
    </location>
</feature>
<gene>
    <name evidence="2" type="ORF">CC86DRAFT_203925</name>
</gene>
<feature type="region of interest" description="Disordered" evidence="1">
    <location>
        <begin position="970"/>
        <end position="1013"/>
    </location>
</feature>
<feature type="compositionally biased region" description="Polar residues" evidence="1">
    <location>
        <begin position="636"/>
        <end position="656"/>
    </location>
</feature>
<feature type="compositionally biased region" description="Polar residues" evidence="1">
    <location>
        <begin position="173"/>
        <end position="182"/>
    </location>
</feature>
<feature type="compositionally biased region" description="Polar residues" evidence="1">
    <location>
        <begin position="375"/>
        <end position="393"/>
    </location>
</feature>
<feature type="compositionally biased region" description="Basic and acidic residues" evidence="1">
    <location>
        <begin position="859"/>
        <end position="869"/>
    </location>
</feature>
<feature type="compositionally biased region" description="Polar residues" evidence="1">
    <location>
        <begin position="598"/>
        <end position="616"/>
    </location>
</feature>
<feature type="region of interest" description="Disordered" evidence="1">
    <location>
        <begin position="1079"/>
        <end position="1481"/>
    </location>
</feature>
<dbReference type="PANTHER" id="PTHR46563">
    <property type="entry name" value="RING-TYPE DOMAIN-CONTAINING PROTEIN"/>
    <property type="match status" value="1"/>
</dbReference>
<name>A0A6A7A456_9PLEO</name>
<feature type="compositionally biased region" description="Low complexity" evidence="1">
    <location>
        <begin position="19"/>
        <end position="30"/>
    </location>
</feature>
<feature type="compositionally biased region" description="Basic and acidic residues" evidence="1">
    <location>
        <begin position="1310"/>
        <end position="1340"/>
    </location>
</feature>
<keyword evidence="3" id="KW-1185">Reference proteome</keyword>
<feature type="compositionally biased region" description="Polar residues" evidence="1">
    <location>
        <begin position="298"/>
        <end position="341"/>
    </location>
</feature>
<feature type="compositionally biased region" description="Low complexity" evidence="1">
    <location>
        <begin position="1111"/>
        <end position="1126"/>
    </location>
</feature>
<feature type="compositionally biased region" description="Basic and acidic residues" evidence="1">
    <location>
        <begin position="546"/>
        <end position="573"/>
    </location>
</feature>
<feature type="compositionally biased region" description="Polar residues" evidence="1">
    <location>
        <begin position="201"/>
        <end position="215"/>
    </location>
</feature>
<protein>
    <submittedName>
        <fullName evidence="2">Uncharacterized protein</fullName>
    </submittedName>
</protein>
<dbReference type="EMBL" id="MU006223">
    <property type="protein sequence ID" value="KAF2828081.1"/>
    <property type="molecule type" value="Genomic_DNA"/>
</dbReference>
<feature type="compositionally biased region" description="Polar residues" evidence="1">
    <location>
        <begin position="483"/>
        <end position="507"/>
    </location>
</feature>
<feature type="compositionally biased region" description="Polar residues" evidence="1">
    <location>
        <begin position="972"/>
        <end position="981"/>
    </location>
</feature>